<accession>A0A0F9ASE6</accession>
<name>A0A0F9ASE6_9ZZZZ</name>
<comment type="caution">
    <text evidence="1">The sequence shown here is derived from an EMBL/GenBank/DDBJ whole genome shotgun (WGS) entry which is preliminary data.</text>
</comment>
<reference evidence="1" key="1">
    <citation type="journal article" date="2015" name="Nature">
        <title>Complex archaea that bridge the gap between prokaryotes and eukaryotes.</title>
        <authorList>
            <person name="Spang A."/>
            <person name="Saw J.H."/>
            <person name="Jorgensen S.L."/>
            <person name="Zaremba-Niedzwiedzka K."/>
            <person name="Martijn J."/>
            <person name="Lind A.E."/>
            <person name="van Eijk R."/>
            <person name="Schleper C."/>
            <person name="Guy L."/>
            <person name="Ettema T.J."/>
        </authorList>
    </citation>
    <scope>NUCLEOTIDE SEQUENCE</scope>
</reference>
<sequence>MTTEEEVKRWVREEHESIKAEEQVACDHRVSGTYQGDILICDQCGKTITMADHSENGDQRVAHARIPLR</sequence>
<evidence type="ECO:0000313" key="1">
    <source>
        <dbReference type="EMBL" id="KKK81349.1"/>
    </source>
</evidence>
<protein>
    <submittedName>
        <fullName evidence="1">Uncharacterized protein</fullName>
    </submittedName>
</protein>
<organism evidence="1">
    <name type="scientific">marine sediment metagenome</name>
    <dbReference type="NCBI Taxonomy" id="412755"/>
    <lineage>
        <taxon>unclassified sequences</taxon>
        <taxon>metagenomes</taxon>
        <taxon>ecological metagenomes</taxon>
    </lineage>
</organism>
<dbReference type="AlphaFoldDB" id="A0A0F9ASE6"/>
<dbReference type="EMBL" id="LAZR01053163">
    <property type="protein sequence ID" value="KKK81349.1"/>
    <property type="molecule type" value="Genomic_DNA"/>
</dbReference>
<proteinExistence type="predicted"/>
<gene>
    <name evidence="1" type="ORF">LCGC14_2814360</name>
</gene>